<evidence type="ECO:0000256" key="2">
    <source>
        <dbReference type="ARBA" id="ARBA00010800"/>
    </source>
</evidence>
<gene>
    <name evidence="7" type="ORF">GPUH_LOCUS20103</name>
</gene>
<dbReference type="GO" id="GO:0006364">
    <property type="term" value="P:rRNA processing"/>
    <property type="evidence" value="ECO:0007669"/>
    <property type="project" value="UniProtKB-KW"/>
</dbReference>
<dbReference type="InterPro" id="IPR038085">
    <property type="entry name" value="Rnp2-like_sf"/>
</dbReference>
<reference evidence="9" key="1">
    <citation type="submission" date="2016-06" db="UniProtKB">
        <authorList>
            <consortium name="WormBaseParasite"/>
        </authorList>
    </citation>
    <scope>IDENTIFICATION</scope>
</reference>
<dbReference type="Gene3D" id="3.30.70.3250">
    <property type="entry name" value="Ribonuclease P, Pop5 subunit"/>
    <property type="match status" value="1"/>
</dbReference>
<reference evidence="7 8" key="2">
    <citation type="submission" date="2018-11" db="EMBL/GenBank/DDBJ databases">
        <authorList>
            <consortium name="Pathogen Informatics"/>
        </authorList>
    </citation>
    <scope>NUCLEOTIDE SEQUENCE [LARGE SCALE GENOMIC DNA]</scope>
</reference>
<keyword evidence="8" id="KW-1185">Reference proteome</keyword>
<dbReference type="InterPro" id="IPR002759">
    <property type="entry name" value="Pop5/Rpp14/Rnp2-like"/>
</dbReference>
<evidence type="ECO:0000313" key="8">
    <source>
        <dbReference type="Proteomes" id="UP000271098"/>
    </source>
</evidence>
<dbReference type="GO" id="GO:0001682">
    <property type="term" value="P:tRNA 5'-leader removal"/>
    <property type="evidence" value="ECO:0007669"/>
    <property type="project" value="InterPro"/>
</dbReference>
<evidence type="ECO:0000256" key="6">
    <source>
        <dbReference type="ARBA" id="ARBA00044198"/>
    </source>
</evidence>
<evidence type="ECO:0000256" key="4">
    <source>
        <dbReference type="ARBA" id="ARBA00022694"/>
    </source>
</evidence>
<evidence type="ECO:0000313" key="9">
    <source>
        <dbReference type="WBParaSite" id="GPUH_0002012801-mRNA-1"/>
    </source>
</evidence>
<sequence length="95" mass="10029">MSSYILMDILLDENGGGAVTATAIYAALSKQLGIMFGDYGYAAAKLSLNVKVFDAETATVVVRISKESAQRLLSTVPFVRSVGNIPAVLEVLFVG</sequence>
<dbReference type="AlphaFoldDB" id="A0A183EGL2"/>
<dbReference type="InterPro" id="IPR016819">
    <property type="entry name" value="RNase_P/MRP_POP5"/>
</dbReference>
<dbReference type="PANTHER" id="PTHR48414">
    <property type="entry name" value="POP5 HOMOLOG, RIBONUCLEASE P_MRP SUBUNIT"/>
    <property type="match status" value="1"/>
</dbReference>
<dbReference type="WBParaSite" id="GPUH_0002012801-mRNA-1">
    <property type="protein sequence ID" value="GPUH_0002012801-mRNA-1"/>
    <property type="gene ID" value="GPUH_0002012801"/>
</dbReference>
<comment type="subcellular location">
    <subcellularLocation>
        <location evidence="1">Nucleus</location>
    </subcellularLocation>
</comment>
<proteinExistence type="inferred from homology"/>
<dbReference type="EMBL" id="UYRT01089770">
    <property type="protein sequence ID" value="VDN35314.1"/>
    <property type="molecule type" value="Genomic_DNA"/>
</dbReference>
<dbReference type="SUPFAM" id="SSF160350">
    <property type="entry name" value="Rnp2-like"/>
    <property type="match status" value="1"/>
</dbReference>
<evidence type="ECO:0000313" key="7">
    <source>
        <dbReference type="EMBL" id="VDN35314.1"/>
    </source>
</evidence>
<organism evidence="9">
    <name type="scientific">Gongylonema pulchrum</name>
    <dbReference type="NCBI Taxonomy" id="637853"/>
    <lineage>
        <taxon>Eukaryota</taxon>
        <taxon>Metazoa</taxon>
        <taxon>Ecdysozoa</taxon>
        <taxon>Nematoda</taxon>
        <taxon>Chromadorea</taxon>
        <taxon>Rhabditida</taxon>
        <taxon>Spirurina</taxon>
        <taxon>Spiruromorpha</taxon>
        <taxon>Spiruroidea</taxon>
        <taxon>Gongylonematidae</taxon>
        <taxon>Gongylonema</taxon>
    </lineage>
</organism>
<evidence type="ECO:0000256" key="3">
    <source>
        <dbReference type="ARBA" id="ARBA00022552"/>
    </source>
</evidence>
<keyword evidence="4" id="KW-0819">tRNA processing</keyword>
<dbReference type="Proteomes" id="UP000271098">
    <property type="component" value="Unassembled WGS sequence"/>
</dbReference>
<dbReference type="GO" id="GO:0005634">
    <property type="term" value="C:nucleus"/>
    <property type="evidence" value="ECO:0007669"/>
    <property type="project" value="UniProtKB-SubCell"/>
</dbReference>
<name>A0A183EGL2_9BILA</name>
<protein>
    <recommendedName>
        <fullName evidence="6">Ribonuclease P/MRP protein subunit POP5</fullName>
    </recommendedName>
</protein>
<dbReference type="GO" id="GO:0033204">
    <property type="term" value="F:ribonuclease P RNA binding"/>
    <property type="evidence" value="ECO:0007669"/>
    <property type="project" value="InterPro"/>
</dbReference>
<dbReference type="PIRSF" id="PIRSF023803">
    <property type="entry name" value="Ribonuclease_P_prd"/>
    <property type="match status" value="1"/>
</dbReference>
<dbReference type="GO" id="GO:0030677">
    <property type="term" value="C:ribonuclease P complex"/>
    <property type="evidence" value="ECO:0007669"/>
    <property type="project" value="InterPro"/>
</dbReference>
<comment type="similarity">
    <text evidence="2">Belongs to the eukaryotic/archaeal RNase P protein component 2 family.</text>
</comment>
<dbReference type="PANTHER" id="PTHR48414:SF1">
    <property type="entry name" value="POP5 HOMOLOG, RIBONUCLEASE P_MRP SUBUNIT"/>
    <property type="match status" value="1"/>
</dbReference>
<dbReference type="OrthoDB" id="360585at2759"/>
<keyword evidence="5" id="KW-0539">Nucleus</keyword>
<keyword evidence="3" id="KW-0698">rRNA processing</keyword>
<accession>A0A183EGL2</accession>
<evidence type="ECO:0000256" key="5">
    <source>
        <dbReference type="ARBA" id="ARBA00023242"/>
    </source>
</evidence>
<dbReference type="Pfam" id="PF01900">
    <property type="entry name" value="RNase_P_Rpp14"/>
    <property type="match status" value="1"/>
</dbReference>
<evidence type="ECO:0000256" key="1">
    <source>
        <dbReference type="ARBA" id="ARBA00004123"/>
    </source>
</evidence>